<accession>A0A6J7TIU0</accession>
<dbReference type="EMBL" id="CAEZZF010000008">
    <property type="protein sequence ID" value="CAB4744527.1"/>
    <property type="molecule type" value="Genomic_DNA"/>
</dbReference>
<dbReference type="SUPFAM" id="SSF56752">
    <property type="entry name" value="D-aminoacid aminotransferase-like PLP-dependent enzymes"/>
    <property type="match status" value="1"/>
</dbReference>
<proteinExistence type="inferred from homology"/>
<dbReference type="AlphaFoldDB" id="A0A6J7TIU0"/>
<dbReference type="GO" id="GO:0003824">
    <property type="term" value="F:catalytic activity"/>
    <property type="evidence" value="ECO:0007669"/>
    <property type="project" value="InterPro"/>
</dbReference>
<name>A0A6J7TIU0_9ZZZZ</name>
<dbReference type="InterPro" id="IPR036038">
    <property type="entry name" value="Aminotransferase-like"/>
</dbReference>
<evidence type="ECO:0000313" key="3">
    <source>
        <dbReference type="EMBL" id="CAB4999474.1"/>
    </source>
</evidence>
<dbReference type="PANTHER" id="PTHR42743">
    <property type="entry name" value="AMINO-ACID AMINOTRANSFERASE"/>
    <property type="match status" value="1"/>
</dbReference>
<sequence length="252" mass="26953">MKISFNGQLVNIKDSPCTDTGWLIGAGIFETIRTVSGQPYALELHLQRALGSSRAMNVPMPSFVEIRESVGDLLDAQPLSDGMLRISFDARGDWAAVHLPYEPVTKAASVCIHPDALPSQGAAIKSYPYEHRLSILNEAKLLGFDEALVVNTEGNICEGAVSNVIACIDGKWITPPTSDGVLPGIMRDLVIANNGVVVQSLPLARIGDVTSAVLLSSLRIASDVASIQSRPLQPSRAFVDEIRAMARLHSVG</sequence>
<organism evidence="4">
    <name type="scientific">freshwater metagenome</name>
    <dbReference type="NCBI Taxonomy" id="449393"/>
    <lineage>
        <taxon>unclassified sequences</taxon>
        <taxon>metagenomes</taxon>
        <taxon>ecological metagenomes</taxon>
    </lineage>
</organism>
<protein>
    <submittedName>
        <fullName evidence="4">Unannotated protein</fullName>
    </submittedName>
</protein>
<comment type="similarity">
    <text evidence="1">Belongs to the class-IV pyridoxal-phosphate-dependent aminotransferase family.</text>
</comment>
<dbReference type="Gene3D" id="3.20.10.10">
    <property type="entry name" value="D-amino Acid Aminotransferase, subunit A, domain 2"/>
    <property type="match status" value="1"/>
</dbReference>
<evidence type="ECO:0000256" key="1">
    <source>
        <dbReference type="ARBA" id="ARBA00009320"/>
    </source>
</evidence>
<dbReference type="InterPro" id="IPR050571">
    <property type="entry name" value="Class-IV_PLP-Dep_Aminotrnsfr"/>
</dbReference>
<dbReference type="GO" id="GO:0046394">
    <property type="term" value="P:carboxylic acid biosynthetic process"/>
    <property type="evidence" value="ECO:0007669"/>
    <property type="project" value="UniProtKB-ARBA"/>
</dbReference>
<reference evidence="4" key="1">
    <citation type="submission" date="2020-05" db="EMBL/GenBank/DDBJ databases">
        <authorList>
            <person name="Chiriac C."/>
            <person name="Salcher M."/>
            <person name="Ghai R."/>
            <person name="Kavagutti S V."/>
        </authorList>
    </citation>
    <scope>NUCLEOTIDE SEQUENCE</scope>
</reference>
<evidence type="ECO:0000313" key="2">
    <source>
        <dbReference type="EMBL" id="CAB4744527.1"/>
    </source>
</evidence>
<gene>
    <name evidence="2" type="ORF">UFOPK2837_00222</name>
    <name evidence="3" type="ORF">UFOPK4065_00165</name>
    <name evidence="4" type="ORF">UFOPK4319_00197</name>
</gene>
<dbReference type="InterPro" id="IPR043132">
    <property type="entry name" value="BCAT-like_C"/>
</dbReference>
<dbReference type="EMBL" id="CAFBPE010000006">
    <property type="protein sequence ID" value="CAB4999474.1"/>
    <property type="molecule type" value="Genomic_DNA"/>
</dbReference>
<evidence type="ECO:0000313" key="4">
    <source>
        <dbReference type="EMBL" id="CAB5052990.1"/>
    </source>
</evidence>
<dbReference type="PANTHER" id="PTHR42743:SF11">
    <property type="entry name" value="AMINODEOXYCHORISMATE LYASE"/>
    <property type="match status" value="1"/>
</dbReference>
<dbReference type="Gene3D" id="3.30.470.10">
    <property type="match status" value="1"/>
</dbReference>
<dbReference type="InterPro" id="IPR001544">
    <property type="entry name" value="Aminotrans_IV"/>
</dbReference>
<dbReference type="Pfam" id="PF01063">
    <property type="entry name" value="Aminotran_4"/>
    <property type="match status" value="1"/>
</dbReference>
<dbReference type="InterPro" id="IPR043131">
    <property type="entry name" value="BCAT-like_N"/>
</dbReference>
<dbReference type="EMBL" id="CAFBQN010000006">
    <property type="protein sequence ID" value="CAB5052990.1"/>
    <property type="molecule type" value="Genomic_DNA"/>
</dbReference>